<dbReference type="RefSeq" id="WP_304994307.1">
    <property type="nucleotide sequence ID" value="NZ_CP101717.1"/>
</dbReference>
<accession>A0AB38YCD2</accession>
<feature type="domain" description="Response regulatory" evidence="3">
    <location>
        <begin position="6"/>
        <end position="122"/>
    </location>
</feature>
<dbReference type="Pfam" id="PF00072">
    <property type="entry name" value="Response_reg"/>
    <property type="match status" value="1"/>
</dbReference>
<dbReference type="SUPFAM" id="SSF81606">
    <property type="entry name" value="PP2C-like"/>
    <property type="match status" value="1"/>
</dbReference>
<dbReference type="CDD" id="cd16936">
    <property type="entry name" value="HATPase_RsbW-like"/>
    <property type="match status" value="1"/>
</dbReference>
<feature type="modified residue" description="4-aspartylphosphate" evidence="2">
    <location>
        <position position="55"/>
    </location>
</feature>
<dbReference type="SMART" id="SM00448">
    <property type="entry name" value="REC"/>
    <property type="match status" value="1"/>
</dbReference>
<dbReference type="PANTHER" id="PTHR43156">
    <property type="entry name" value="STAGE II SPORULATION PROTEIN E-RELATED"/>
    <property type="match status" value="1"/>
</dbReference>
<protein>
    <submittedName>
        <fullName evidence="4">Fused response regulator/phosphatase</fullName>
    </submittedName>
</protein>
<dbReference type="InterPro" id="IPR001789">
    <property type="entry name" value="Sig_transdc_resp-reg_receiver"/>
</dbReference>
<dbReference type="GO" id="GO:0016791">
    <property type="term" value="F:phosphatase activity"/>
    <property type="evidence" value="ECO:0007669"/>
    <property type="project" value="TreeGrafter"/>
</dbReference>
<dbReference type="Gene3D" id="3.40.50.2300">
    <property type="match status" value="1"/>
</dbReference>
<dbReference type="PANTHER" id="PTHR43156:SF2">
    <property type="entry name" value="STAGE II SPORULATION PROTEIN E"/>
    <property type="match status" value="1"/>
</dbReference>
<reference evidence="4" key="1">
    <citation type="submission" date="2022-07" db="EMBL/GenBank/DDBJ databases">
        <title>Complete genome sequence of Salinispirillum sp. LH10-3-1 capable of multiple carbohydrate inversion isolated from a soda lake.</title>
        <authorList>
            <person name="Liu J."/>
            <person name="Zhai Y."/>
            <person name="Zhang H."/>
            <person name="Yang H."/>
            <person name="Qu J."/>
            <person name="Li J."/>
        </authorList>
    </citation>
    <scope>NUCLEOTIDE SEQUENCE</scope>
    <source>
        <strain evidence="4">LH 10-3-1</strain>
    </source>
</reference>
<dbReference type="EMBL" id="CP101717">
    <property type="protein sequence ID" value="WLD57021.1"/>
    <property type="molecule type" value="Genomic_DNA"/>
</dbReference>
<evidence type="ECO:0000259" key="3">
    <source>
        <dbReference type="PROSITE" id="PS50110"/>
    </source>
</evidence>
<dbReference type="GO" id="GO:0000160">
    <property type="term" value="P:phosphorelay signal transduction system"/>
    <property type="evidence" value="ECO:0007669"/>
    <property type="project" value="InterPro"/>
</dbReference>
<dbReference type="PROSITE" id="PS50110">
    <property type="entry name" value="RESPONSE_REGULATORY"/>
    <property type="match status" value="1"/>
</dbReference>
<organism evidence="4">
    <name type="scientific">Salinispirillum sp. LH 10-3-1</name>
    <dbReference type="NCBI Taxonomy" id="2952525"/>
    <lineage>
        <taxon>Bacteria</taxon>
        <taxon>Pseudomonadati</taxon>
        <taxon>Pseudomonadota</taxon>
        <taxon>Gammaproteobacteria</taxon>
        <taxon>Oceanospirillales</taxon>
        <taxon>Saccharospirillaceae</taxon>
        <taxon>Salinispirillum</taxon>
    </lineage>
</organism>
<evidence type="ECO:0000256" key="1">
    <source>
        <dbReference type="ARBA" id="ARBA00022801"/>
    </source>
</evidence>
<dbReference type="SUPFAM" id="SSF55874">
    <property type="entry name" value="ATPase domain of HSP90 chaperone/DNA topoisomerase II/histidine kinase"/>
    <property type="match status" value="1"/>
</dbReference>
<dbReference type="AlphaFoldDB" id="A0AB38YCD2"/>
<dbReference type="InterPro" id="IPR052016">
    <property type="entry name" value="Bact_Sigma-Reg"/>
</dbReference>
<dbReference type="SMART" id="SM00331">
    <property type="entry name" value="PP2C_SIG"/>
    <property type="match status" value="1"/>
</dbReference>
<dbReference type="InterPro" id="IPR036890">
    <property type="entry name" value="HATPase_C_sf"/>
</dbReference>
<dbReference type="InterPro" id="IPR001932">
    <property type="entry name" value="PPM-type_phosphatase-like_dom"/>
</dbReference>
<gene>
    <name evidence="4" type="ORF">NFC81_09805</name>
</gene>
<dbReference type="SUPFAM" id="SSF52172">
    <property type="entry name" value="CheY-like"/>
    <property type="match status" value="1"/>
</dbReference>
<dbReference type="InterPro" id="IPR036457">
    <property type="entry name" value="PPM-type-like_dom_sf"/>
</dbReference>
<proteinExistence type="predicted"/>
<dbReference type="Gene3D" id="3.60.40.10">
    <property type="entry name" value="PPM-type phosphatase domain"/>
    <property type="match status" value="1"/>
</dbReference>
<dbReference type="Pfam" id="PF07228">
    <property type="entry name" value="SpoIIE"/>
    <property type="match status" value="1"/>
</dbReference>
<evidence type="ECO:0000313" key="4">
    <source>
        <dbReference type="EMBL" id="WLD57021.1"/>
    </source>
</evidence>
<sequence>MKDVLKILIAEDNETDRLILSRIISREGHSVSLAVNGAQAVELYERGRHDIVLLDALMPIKDGFEAARAIRELAGEELVPIIFLTSLQDVDSLTRCLESGGDDFLSKPYNSLILKAKIKAFGRMRSMHAALSDNHRQLLLEQTVAKNVFDNVTYSGSLAASNIRYSLSPIAMFNGDTVLAQHRPDGGLHVFLGDFTGHGLPAAIGAMPIADTFYGMTSKGFELEEIIREMNNKLCKILPTGIFCCGAAVHIDMAEKTARLWLGGVPDCYLYYASSGQILPFGSSNIPLGITTGKKFTVLTEEFSMQNGDRLFLWSDGIIEAENEDLTMFGEDRLRAVFQDAARPEDIYPDLLTAVDSFIGIGERSDDITLVEVTMSDPVVADLEYLEEAADRIPPALDWEVSFIFSTITLKNHNPMPLVMHVLSETEGLKPYISQLYTLIAELYSNALEHGVLQLDSGLKKTGAGFGRYYQERQERLEQLVHGEVRLLLRQIPLGRGGRITVRVEDSGNGFNHAGRVYDEGTDLNYSGRGLNLLRKLCTRVEYFGCGNQVEVDFEWPRRRLGEVGNEQ</sequence>
<dbReference type="InterPro" id="IPR011006">
    <property type="entry name" value="CheY-like_superfamily"/>
</dbReference>
<evidence type="ECO:0000256" key="2">
    <source>
        <dbReference type="PROSITE-ProRule" id="PRU00169"/>
    </source>
</evidence>
<dbReference type="Gene3D" id="3.30.565.10">
    <property type="entry name" value="Histidine kinase-like ATPase, C-terminal domain"/>
    <property type="match status" value="1"/>
</dbReference>
<keyword evidence="1" id="KW-0378">Hydrolase</keyword>
<keyword evidence="2" id="KW-0597">Phosphoprotein</keyword>
<name>A0AB38YCD2_9GAMM</name>